<feature type="region of interest" description="Disordered" evidence="2">
    <location>
        <begin position="1"/>
        <end position="29"/>
    </location>
</feature>
<proteinExistence type="predicted"/>
<dbReference type="PANTHER" id="PTHR36174:SF1">
    <property type="entry name" value="LIPID II:GLYCINE GLYCYLTRANSFERASE"/>
    <property type="match status" value="1"/>
</dbReference>
<feature type="coiled-coil region" evidence="1">
    <location>
        <begin position="36"/>
        <end position="70"/>
    </location>
</feature>
<dbReference type="NCBIfam" id="TIGR03019">
    <property type="entry name" value="pepcterm_femAB"/>
    <property type="match status" value="1"/>
</dbReference>
<evidence type="ECO:0000313" key="4">
    <source>
        <dbReference type="EMBL" id="MFC3701609.1"/>
    </source>
</evidence>
<keyword evidence="5" id="KW-1185">Reference proteome</keyword>
<feature type="compositionally biased region" description="Basic residues" evidence="2">
    <location>
        <begin position="10"/>
        <end position="19"/>
    </location>
</feature>
<dbReference type="InterPro" id="IPR050644">
    <property type="entry name" value="PG_Glycine_Bridge_Synth"/>
</dbReference>
<name>A0ABV7WRW8_9GAMM</name>
<gene>
    <name evidence="4" type="ORF">ACFOND_08175</name>
</gene>
<reference evidence="5" key="1">
    <citation type="journal article" date="2019" name="Int. J. Syst. Evol. Microbiol.">
        <title>The Global Catalogue of Microorganisms (GCM) 10K type strain sequencing project: providing services to taxonomists for standard genome sequencing and annotation.</title>
        <authorList>
            <consortium name="The Broad Institute Genomics Platform"/>
            <consortium name="The Broad Institute Genome Sequencing Center for Infectious Disease"/>
            <person name="Wu L."/>
            <person name="Ma J."/>
        </authorList>
    </citation>
    <scope>NUCLEOTIDE SEQUENCE [LARGE SCALE GENOMIC DNA]</scope>
    <source>
        <strain evidence="5">CECT 8288</strain>
    </source>
</reference>
<dbReference type="EMBL" id="JBHRYN010000010">
    <property type="protein sequence ID" value="MFC3701609.1"/>
    <property type="molecule type" value="Genomic_DNA"/>
</dbReference>
<protein>
    <submittedName>
        <fullName evidence="4">FemAB family XrtA/PEP-CTERM system-associated protein</fullName>
    </submittedName>
</protein>
<organism evidence="4 5">
    <name type="scientific">Reinekea marina</name>
    <dbReference type="NCBI Taxonomy" id="1310421"/>
    <lineage>
        <taxon>Bacteria</taxon>
        <taxon>Pseudomonadati</taxon>
        <taxon>Pseudomonadota</taxon>
        <taxon>Gammaproteobacteria</taxon>
        <taxon>Oceanospirillales</taxon>
        <taxon>Saccharospirillaceae</taxon>
        <taxon>Reinekea</taxon>
    </lineage>
</organism>
<keyword evidence="1" id="KW-0175">Coiled coil</keyword>
<dbReference type="InterPro" id="IPR017469">
    <property type="entry name" value="PEP-CTERM_FemAB-rel"/>
</dbReference>
<evidence type="ECO:0000256" key="2">
    <source>
        <dbReference type="SAM" id="MobiDB-lite"/>
    </source>
</evidence>
<evidence type="ECO:0000256" key="1">
    <source>
        <dbReference type="SAM" id="Coils"/>
    </source>
</evidence>
<feature type="domain" description="BioF2-like acetyltransferase" evidence="3">
    <location>
        <begin position="246"/>
        <end position="377"/>
    </location>
</feature>
<dbReference type="PANTHER" id="PTHR36174">
    <property type="entry name" value="LIPID II:GLYCINE GLYCYLTRANSFERASE"/>
    <property type="match status" value="1"/>
</dbReference>
<dbReference type="InterPro" id="IPR016181">
    <property type="entry name" value="Acyl_CoA_acyltransferase"/>
</dbReference>
<dbReference type="Pfam" id="PF13480">
    <property type="entry name" value="Acetyltransf_6"/>
    <property type="match status" value="1"/>
</dbReference>
<dbReference type="Gene3D" id="3.40.630.30">
    <property type="match status" value="1"/>
</dbReference>
<dbReference type="SUPFAM" id="SSF55729">
    <property type="entry name" value="Acyl-CoA N-acyltransferases (Nat)"/>
    <property type="match status" value="1"/>
</dbReference>
<sequence>MKPSPASLKSHIKSLKKSKGAVSSQFKNAKNNPEQLASLKAQMQAISQEIADAEAQYKAAVAKLNIAKQSPTQAENNKGVLPEQFSALSSEFSEEFSIVELPKNEWHLWQAFCNTTKHTSLCHQPAIFESIEAAFKHKTRILVAKSGGTIIGGLPLTKLSSKLFGTFLVSTPYFNYGGPLTDYRNVFEALMLASKPLLHEIQASHAEIRTTVANANLPFTDKKASMILALPSSTDQLDKQVGSKVRAQFNKANENNPTVSFGHLNLLDDFYRVFARNMRDLGTPVYSKHWFETLLKQLGKQATLVVVYVNKLPVGSAFLTAHRTMLEIPWASTIKPANSMNINMWMYRQILGHAISQNYQYFDFGRSTIDAGTYKFKKQWGAKPVAHYWYYTSDEGGYVAQTNPDNPKFKLLIAVWKRLPVWVANLIGPLVIRNLP</sequence>
<evidence type="ECO:0000259" key="3">
    <source>
        <dbReference type="Pfam" id="PF13480"/>
    </source>
</evidence>
<dbReference type="InterPro" id="IPR038740">
    <property type="entry name" value="BioF2-like_GNAT_dom"/>
</dbReference>
<accession>A0ABV7WRW8</accession>
<evidence type="ECO:0000313" key="5">
    <source>
        <dbReference type="Proteomes" id="UP001595710"/>
    </source>
</evidence>
<dbReference type="RefSeq" id="WP_290280693.1">
    <property type="nucleotide sequence ID" value="NZ_JAUFQI010000001.1"/>
</dbReference>
<dbReference type="Proteomes" id="UP001595710">
    <property type="component" value="Unassembled WGS sequence"/>
</dbReference>
<comment type="caution">
    <text evidence="4">The sequence shown here is derived from an EMBL/GenBank/DDBJ whole genome shotgun (WGS) entry which is preliminary data.</text>
</comment>